<evidence type="ECO:0000313" key="3">
    <source>
        <dbReference type="EMBL" id="CAA9577506.1"/>
    </source>
</evidence>
<proteinExistence type="predicted"/>
<dbReference type="Pfam" id="PF00903">
    <property type="entry name" value="Glyoxalase"/>
    <property type="match status" value="1"/>
</dbReference>
<dbReference type="InterPro" id="IPR037523">
    <property type="entry name" value="VOC_core"/>
</dbReference>
<dbReference type="PROSITE" id="PS51819">
    <property type="entry name" value="VOC"/>
    <property type="match status" value="1"/>
</dbReference>
<dbReference type="SUPFAM" id="SSF54593">
    <property type="entry name" value="Glyoxalase/Bleomycin resistance protein/Dihydroxybiphenyl dioxygenase"/>
    <property type="match status" value="1"/>
</dbReference>
<protein>
    <recommendedName>
        <fullName evidence="2">VOC domain-containing protein</fullName>
    </recommendedName>
</protein>
<dbReference type="GO" id="GO:0046491">
    <property type="term" value="P:L-methylmalonyl-CoA metabolic process"/>
    <property type="evidence" value="ECO:0007669"/>
    <property type="project" value="TreeGrafter"/>
</dbReference>
<dbReference type="EMBL" id="CADCWK010000407">
    <property type="protein sequence ID" value="CAA9577506.1"/>
    <property type="molecule type" value="Genomic_DNA"/>
</dbReference>
<gene>
    <name evidence="3" type="ORF">AVDCRST_MAG33-3226</name>
</gene>
<feature type="domain" description="VOC" evidence="2">
    <location>
        <begin position="5"/>
        <end position="122"/>
    </location>
</feature>
<evidence type="ECO:0000256" key="1">
    <source>
        <dbReference type="ARBA" id="ARBA00022723"/>
    </source>
</evidence>
<organism evidence="3">
    <name type="scientific">uncultured Thermomicrobiales bacterium</name>
    <dbReference type="NCBI Taxonomy" id="1645740"/>
    <lineage>
        <taxon>Bacteria</taxon>
        <taxon>Pseudomonadati</taxon>
        <taxon>Thermomicrobiota</taxon>
        <taxon>Thermomicrobia</taxon>
        <taxon>Thermomicrobiales</taxon>
        <taxon>environmental samples</taxon>
    </lineage>
</organism>
<dbReference type="GO" id="GO:0004493">
    <property type="term" value="F:methylmalonyl-CoA epimerase activity"/>
    <property type="evidence" value="ECO:0007669"/>
    <property type="project" value="TreeGrafter"/>
</dbReference>
<name>A0A6J4VEY4_9BACT</name>
<dbReference type="AlphaFoldDB" id="A0A6J4VEY4"/>
<dbReference type="GO" id="GO:0046872">
    <property type="term" value="F:metal ion binding"/>
    <property type="evidence" value="ECO:0007669"/>
    <property type="project" value="UniProtKB-KW"/>
</dbReference>
<reference evidence="3" key="1">
    <citation type="submission" date="2020-02" db="EMBL/GenBank/DDBJ databases">
        <authorList>
            <person name="Meier V. D."/>
        </authorList>
    </citation>
    <scope>NUCLEOTIDE SEQUENCE</scope>
    <source>
        <strain evidence="3">AVDCRST_MAG33</strain>
    </source>
</reference>
<accession>A0A6J4VEY4</accession>
<dbReference type="Gene3D" id="3.10.180.10">
    <property type="entry name" value="2,3-Dihydroxybiphenyl 1,2-Dioxygenase, domain 1"/>
    <property type="match status" value="1"/>
</dbReference>
<dbReference type="PANTHER" id="PTHR43048">
    <property type="entry name" value="METHYLMALONYL-COA EPIMERASE"/>
    <property type="match status" value="1"/>
</dbReference>
<dbReference type="PANTHER" id="PTHR43048:SF3">
    <property type="entry name" value="METHYLMALONYL-COA EPIMERASE, MITOCHONDRIAL"/>
    <property type="match status" value="1"/>
</dbReference>
<dbReference type="InterPro" id="IPR004360">
    <property type="entry name" value="Glyas_Fos-R_dOase_dom"/>
</dbReference>
<evidence type="ECO:0000259" key="2">
    <source>
        <dbReference type="PROSITE" id="PS51819"/>
    </source>
</evidence>
<dbReference type="InterPro" id="IPR029068">
    <property type="entry name" value="Glyas_Bleomycin-R_OHBP_Dase"/>
</dbReference>
<keyword evidence="1" id="KW-0479">Metal-binding</keyword>
<sequence length="137" mass="14734">MAITGTHHVALKAADFVTLRGFYRDTLGLPEVGAFDHTNIVFFQAGDSVIELVEGTPAGVAGSFAHFAFEVDDITESAADLERSGIVFHVTPRAVANLAGETVAWIAFFRDPEGNELELFQPVGNRYPQGAPTVDQN</sequence>
<dbReference type="InterPro" id="IPR051785">
    <property type="entry name" value="MMCE/EMCE_epimerase"/>
</dbReference>